<organism evidence="4">
    <name type="scientific">Haemonchus placei</name>
    <name type="common">Barber's pole worm</name>
    <dbReference type="NCBI Taxonomy" id="6290"/>
    <lineage>
        <taxon>Eukaryota</taxon>
        <taxon>Metazoa</taxon>
        <taxon>Ecdysozoa</taxon>
        <taxon>Nematoda</taxon>
        <taxon>Chromadorea</taxon>
        <taxon>Rhabditida</taxon>
        <taxon>Rhabditina</taxon>
        <taxon>Rhabditomorpha</taxon>
        <taxon>Strongyloidea</taxon>
        <taxon>Trichostrongylidae</taxon>
        <taxon>Haemonchus</taxon>
    </lineage>
</organism>
<evidence type="ECO:0000313" key="4">
    <source>
        <dbReference type="WBParaSite" id="HPLM_0000711601-mRNA-1"/>
    </source>
</evidence>
<evidence type="ECO:0000256" key="1">
    <source>
        <dbReference type="SAM" id="MobiDB-lite"/>
    </source>
</evidence>
<reference evidence="4" key="1">
    <citation type="submission" date="2017-02" db="UniProtKB">
        <authorList>
            <consortium name="WormBaseParasite"/>
        </authorList>
    </citation>
    <scope>IDENTIFICATION</scope>
</reference>
<keyword evidence="3" id="KW-1185">Reference proteome</keyword>
<accession>A0A0N4W9W1</accession>
<gene>
    <name evidence="2" type="ORF">HPLM_LOCUS7108</name>
</gene>
<dbReference type="WBParaSite" id="HPLM_0000711601-mRNA-1">
    <property type="protein sequence ID" value="HPLM_0000711601-mRNA-1"/>
    <property type="gene ID" value="HPLM_0000711601"/>
</dbReference>
<proteinExistence type="predicted"/>
<name>A0A0N4W9W1_HAEPC</name>
<dbReference type="EMBL" id="UZAF01016601">
    <property type="protein sequence ID" value="VDO30948.1"/>
    <property type="molecule type" value="Genomic_DNA"/>
</dbReference>
<evidence type="ECO:0000313" key="2">
    <source>
        <dbReference type="EMBL" id="VDO30948.1"/>
    </source>
</evidence>
<dbReference type="Proteomes" id="UP000268014">
    <property type="component" value="Unassembled WGS sequence"/>
</dbReference>
<dbReference type="AlphaFoldDB" id="A0A0N4W9W1"/>
<protein>
    <submittedName>
        <fullName evidence="2 4">Uncharacterized protein</fullName>
    </submittedName>
</protein>
<feature type="region of interest" description="Disordered" evidence="1">
    <location>
        <begin position="1"/>
        <end position="37"/>
    </location>
</feature>
<evidence type="ECO:0000313" key="3">
    <source>
        <dbReference type="Proteomes" id="UP000268014"/>
    </source>
</evidence>
<feature type="compositionally biased region" description="Polar residues" evidence="1">
    <location>
        <begin position="26"/>
        <end position="37"/>
    </location>
</feature>
<sequence>MMVRRQASVHLTHSPMRADDDRPTRTHCTSQCSRLPG</sequence>
<reference evidence="2 3" key="2">
    <citation type="submission" date="2018-11" db="EMBL/GenBank/DDBJ databases">
        <authorList>
            <consortium name="Pathogen Informatics"/>
        </authorList>
    </citation>
    <scope>NUCLEOTIDE SEQUENCE [LARGE SCALE GENOMIC DNA]</scope>
    <source>
        <strain evidence="2 3">MHpl1</strain>
    </source>
</reference>